<dbReference type="InterPro" id="IPR016181">
    <property type="entry name" value="Acyl_CoA_acyltransferase"/>
</dbReference>
<comment type="caution">
    <text evidence="2">The sequence shown here is derived from an EMBL/GenBank/DDBJ whole genome shotgun (WGS) entry which is preliminary data.</text>
</comment>
<dbReference type="SUPFAM" id="SSF55729">
    <property type="entry name" value="Acyl-CoA N-acyltransferases (Nat)"/>
    <property type="match status" value="1"/>
</dbReference>
<dbReference type="RefSeq" id="WP_203658298.1">
    <property type="nucleotide sequence ID" value="NZ_BAAAZM010000009.1"/>
</dbReference>
<dbReference type="Proteomes" id="UP000612808">
    <property type="component" value="Unassembled WGS sequence"/>
</dbReference>
<dbReference type="PROSITE" id="PS51186">
    <property type="entry name" value="GNAT"/>
    <property type="match status" value="1"/>
</dbReference>
<protein>
    <recommendedName>
        <fullName evidence="1">N-acetyltransferase domain-containing protein</fullName>
    </recommendedName>
</protein>
<name>A0A8J3J0J9_9ACTN</name>
<dbReference type="EMBL" id="BOMB01000017">
    <property type="protein sequence ID" value="GID12330.1"/>
    <property type="molecule type" value="Genomic_DNA"/>
</dbReference>
<accession>A0A8J3J0J9</accession>
<keyword evidence="3" id="KW-1185">Reference proteome</keyword>
<dbReference type="Gene3D" id="3.40.630.30">
    <property type="match status" value="1"/>
</dbReference>
<feature type="domain" description="N-acetyltransferase" evidence="1">
    <location>
        <begin position="126"/>
        <end position="261"/>
    </location>
</feature>
<dbReference type="AlphaFoldDB" id="A0A8J3J0J9"/>
<reference evidence="2" key="1">
    <citation type="submission" date="2021-01" db="EMBL/GenBank/DDBJ databases">
        <title>Whole genome shotgun sequence of Actinocatenispora rupis NBRC 107355.</title>
        <authorList>
            <person name="Komaki H."/>
            <person name="Tamura T."/>
        </authorList>
    </citation>
    <scope>NUCLEOTIDE SEQUENCE</scope>
    <source>
        <strain evidence="2">NBRC 107355</strain>
    </source>
</reference>
<evidence type="ECO:0000259" key="1">
    <source>
        <dbReference type="PROSITE" id="PS51186"/>
    </source>
</evidence>
<dbReference type="CDD" id="cd04301">
    <property type="entry name" value="NAT_SF"/>
    <property type="match status" value="1"/>
</dbReference>
<sequence length="261" mass="27528">MSGLDLAAVTAANDGWVLEPDGSEVVETAEYRLVRFPEAFPDPLQLQWVRSTRPAEAVLADVVARAAAFGLPEAYVYAKLSAPDGFDDALLRRGAQLVDTCDVLALALPADLAAPDLSGLDVRWRTTLATARDANTIGIAAFGGEPASDEVLTGRVAADRDTVAAGTGGVAVAYLDGTPVAVAGLEIVDRVARLWGGTVLPEYRGRGLYRALVAHRAAYAARHGATMAFTQGRISTSSPILQRLGFTAYGQERCYRLPLAS</sequence>
<dbReference type="GO" id="GO:0016747">
    <property type="term" value="F:acyltransferase activity, transferring groups other than amino-acyl groups"/>
    <property type="evidence" value="ECO:0007669"/>
    <property type="project" value="InterPro"/>
</dbReference>
<evidence type="ECO:0000313" key="2">
    <source>
        <dbReference type="EMBL" id="GID12330.1"/>
    </source>
</evidence>
<dbReference type="InterPro" id="IPR000182">
    <property type="entry name" value="GNAT_dom"/>
</dbReference>
<organism evidence="2 3">
    <name type="scientific">Actinocatenispora rupis</name>
    <dbReference type="NCBI Taxonomy" id="519421"/>
    <lineage>
        <taxon>Bacteria</taxon>
        <taxon>Bacillati</taxon>
        <taxon>Actinomycetota</taxon>
        <taxon>Actinomycetes</taxon>
        <taxon>Micromonosporales</taxon>
        <taxon>Micromonosporaceae</taxon>
        <taxon>Actinocatenispora</taxon>
    </lineage>
</organism>
<gene>
    <name evidence="2" type="ORF">Aru02nite_32190</name>
</gene>
<evidence type="ECO:0000313" key="3">
    <source>
        <dbReference type="Proteomes" id="UP000612808"/>
    </source>
</evidence>
<proteinExistence type="predicted"/>
<dbReference type="Pfam" id="PF00583">
    <property type="entry name" value="Acetyltransf_1"/>
    <property type="match status" value="1"/>
</dbReference>